<dbReference type="GO" id="GO:0006509">
    <property type="term" value="P:membrane protein ectodomain proteolysis"/>
    <property type="evidence" value="ECO:0007669"/>
    <property type="project" value="TreeGrafter"/>
</dbReference>
<evidence type="ECO:0000256" key="3">
    <source>
        <dbReference type="SAM" id="MobiDB-lite"/>
    </source>
</evidence>
<feature type="region of interest" description="Disordered" evidence="3">
    <location>
        <begin position="777"/>
        <end position="797"/>
    </location>
</feature>
<dbReference type="GO" id="GO:0046872">
    <property type="term" value="F:metal ion binding"/>
    <property type="evidence" value="ECO:0007669"/>
    <property type="project" value="UniProtKB-KW"/>
</dbReference>
<reference evidence="8" key="1">
    <citation type="journal article" date="2019" name="bioRxiv">
        <title>The Genome of the Zebra Mussel, Dreissena polymorpha: A Resource for Invasive Species Research.</title>
        <authorList>
            <person name="McCartney M.A."/>
            <person name="Auch B."/>
            <person name="Kono T."/>
            <person name="Mallez S."/>
            <person name="Zhang Y."/>
            <person name="Obille A."/>
            <person name="Becker A."/>
            <person name="Abrahante J.E."/>
            <person name="Garbe J."/>
            <person name="Badalamenti J.P."/>
            <person name="Herman A."/>
            <person name="Mangelson H."/>
            <person name="Liachko I."/>
            <person name="Sullivan S."/>
            <person name="Sone E.D."/>
            <person name="Koren S."/>
            <person name="Silverstein K.A.T."/>
            <person name="Beckman K.B."/>
            <person name="Gohl D.M."/>
        </authorList>
    </citation>
    <scope>NUCLEOTIDE SEQUENCE</scope>
    <source>
        <strain evidence="8">Duluth1</strain>
        <tissue evidence="8">Whole animal</tissue>
    </source>
</reference>
<keyword evidence="5" id="KW-0732">Signal</keyword>
<dbReference type="Gene3D" id="4.10.70.10">
    <property type="entry name" value="Disintegrin domain"/>
    <property type="match status" value="1"/>
</dbReference>
<dbReference type="PANTHER" id="PTHR45702">
    <property type="entry name" value="ADAM10/ADAM17 METALLOPEPTIDASE FAMILY MEMBER"/>
    <property type="match status" value="1"/>
</dbReference>
<dbReference type="SUPFAM" id="SSF57552">
    <property type="entry name" value="Blood coagulation inhibitor (disintegrin)"/>
    <property type="match status" value="1"/>
</dbReference>
<dbReference type="SUPFAM" id="SSF55486">
    <property type="entry name" value="Metalloproteases ('zincins'), catalytic domain"/>
    <property type="match status" value="1"/>
</dbReference>
<evidence type="ECO:0000256" key="2">
    <source>
        <dbReference type="PROSITE-ProRule" id="PRU00276"/>
    </source>
</evidence>
<dbReference type="Proteomes" id="UP000828390">
    <property type="component" value="Unassembled WGS sequence"/>
</dbReference>
<keyword evidence="4" id="KW-0812">Transmembrane</keyword>
<dbReference type="PROSITE" id="PS50215">
    <property type="entry name" value="ADAM_MEPRO"/>
    <property type="match status" value="1"/>
</dbReference>
<dbReference type="AlphaFoldDB" id="A0A9D4JT57"/>
<evidence type="ECO:0000256" key="1">
    <source>
        <dbReference type="ARBA" id="ARBA00023157"/>
    </source>
</evidence>
<dbReference type="InterPro" id="IPR024079">
    <property type="entry name" value="MetalloPept_cat_dom_sf"/>
</dbReference>
<accession>A0A9D4JT57</accession>
<proteinExistence type="predicted"/>
<keyword evidence="4" id="KW-0472">Membrane</keyword>
<feature type="signal peptide" evidence="5">
    <location>
        <begin position="1"/>
        <end position="21"/>
    </location>
</feature>
<organism evidence="8 9">
    <name type="scientific">Dreissena polymorpha</name>
    <name type="common">Zebra mussel</name>
    <name type="synonym">Mytilus polymorpha</name>
    <dbReference type="NCBI Taxonomy" id="45954"/>
    <lineage>
        <taxon>Eukaryota</taxon>
        <taxon>Metazoa</taxon>
        <taxon>Spiralia</taxon>
        <taxon>Lophotrochozoa</taxon>
        <taxon>Mollusca</taxon>
        <taxon>Bivalvia</taxon>
        <taxon>Autobranchia</taxon>
        <taxon>Heteroconchia</taxon>
        <taxon>Euheterodonta</taxon>
        <taxon>Imparidentia</taxon>
        <taxon>Neoheterodontei</taxon>
        <taxon>Myida</taxon>
        <taxon>Dreissenoidea</taxon>
        <taxon>Dreissenidae</taxon>
        <taxon>Dreissena</taxon>
    </lineage>
</organism>
<name>A0A9D4JT57_DREPO</name>
<feature type="active site" evidence="2">
    <location>
        <position position="392"/>
    </location>
</feature>
<protein>
    <submittedName>
        <fullName evidence="8">Uncharacterized protein</fullName>
    </submittedName>
</protein>
<dbReference type="GO" id="GO:0005886">
    <property type="term" value="C:plasma membrane"/>
    <property type="evidence" value="ECO:0007669"/>
    <property type="project" value="TreeGrafter"/>
</dbReference>
<dbReference type="OrthoDB" id="2131567at2759"/>
<dbReference type="Pfam" id="PF00200">
    <property type="entry name" value="Disintegrin"/>
    <property type="match status" value="1"/>
</dbReference>
<evidence type="ECO:0000256" key="5">
    <source>
        <dbReference type="SAM" id="SignalP"/>
    </source>
</evidence>
<dbReference type="Pfam" id="PF13574">
    <property type="entry name" value="Reprolysin_2"/>
    <property type="match status" value="1"/>
</dbReference>
<dbReference type="GO" id="GO:0007219">
    <property type="term" value="P:Notch signaling pathway"/>
    <property type="evidence" value="ECO:0007669"/>
    <property type="project" value="TreeGrafter"/>
</dbReference>
<feature type="binding site" evidence="2">
    <location>
        <position position="401"/>
    </location>
    <ligand>
        <name>Zn(2+)</name>
        <dbReference type="ChEBI" id="CHEBI:29105"/>
        <note>catalytic</note>
    </ligand>
</feature>
<keyword evidence="9" id="KW-1185">Reference proteome</keyword>
<keyword evidence="4" id="KW-1133">Transmembrane helix</keyword>
<evidence type="ECO:0000313" key="9">
    <source>
        <dbReference type="Proteomes" id="UP000828390"/>
    </source>
</evidence>
<keyword evidence="2" id="KW-0479">Metal-binding</keyword>
<dbReference type="FunFam" id="4.10.70.10:FF:000003">
    <property type="entry name" value="Disintegrin and metalloproteinase domain-containing protein 17"/>
    <property type="match status" value="1"/>
</dbReference>
<feature type="transmembrane region" description="Helical" evidence="4">
    <location>
        <begin position="659"/>
        <end position="680"/>
    </location>
</feature>
<gene>
    <name evidence="8" type="ORF">DPMN_123727</name>
</gene>
<dbReference type="Gene3D" id="4.10.70.30">
    <property type="match status" value="1"/>
</dbReference>
<dbReference type="InterPro" id="IPR032029">
    <property type="entry name" value="ADAM17_MPD"/>
</dbReference>
<feature type="chain" id="PRO_5038481730" evidence="5">
    <location>
        <begin position="22"/>
        <end position="797"/>
    </location>
</feature>
<dbReference type="EMBL" id="JAIWYP010000005">
    <property type="protein sequence ID" value="KAH3821959.1"/>
    <property type="molecule type" value="Genomic_DNA"/>
</dbReference>
<keyword evidence="1" id="KW-1015">Disulfide bond</keyword>
<keyword evidence="2" id="KW-0862">Zinc</keyword>
<feature type="domain" description="Peptidase M12B" evidence="7">
    <location>
        <begin position="213"/>
        <end position="459"/>
    </location>
</feature>
<dbReference type="GO" id="GO:0004222">
    <property type="term" value="F:metalloendopeptidase activity"/>
    <property type="evidence" value="ECO:0007669"/>
    <property type="project" value="InterPro"/>
</dbReference>
<sequence length="797" mass="89749">MWKPSILTVWCLIACENNVNADLHKHLKYFETLKLSDFTHRVRRSTDVWPTSHLYEITVPTLGRQFHLVLKPSLILSSNFKATIIGRDGRSTDFNIDRDRLLTGSVSDDPESTANVNFEDSGTILANIITKEDTYIIEPSLRFLPESDNHTMIAYRQSDVRFEFPDRGTHLHPVCGIKEGEGYDAELHGRVEVNPHDIPIRMKRQSPYLGGRTTCQVMVVADYTFFRHVGGGTASNTAVYLINTIQFVNAIYRKTQFDTRDNKMIGVGFEIGEMRIHNDTTPSSQTLQGRTHYNVETGYWDTKDLLEAFSFEDHLRRYCLAHLFTYRQFSDGVLGLAYIASDRQSAVGGICSNAYPKYSGVTMSLNTGWSSSLNSGGHRLLALQAQLVTAHEFGHNMGSEHDPETDDCAPSEYKDGRYIMYPWAVSGYDKNNNFFSPCSREYIFKVLKVKGFNCFIEGSQDGAFCGNGRIDEGEQCDAGYSTNNDADVCCDSKCKLRKGMKCSPWNYPCCTSGCQPASSGVVCRPSLEESCLGEIKCNGINITCPNTLNNKPDKTPCIDQGTCKSGLCLNYCENFDQNLQPCICPDPEKACHRCCKSKHSEGQCTSINQTLLPDGRPCYQGICQQGSCKKQRQDMVQRLFDIIQDITPDQFVAFMRSNIVGTVIVLSLIIWIPVSCFISFHDKKVVKKEKERRDWMNKSNTNFTSIDDAFHIKPATTPVLRPRMYVRNQARWPEHLNPSGDKPVLEPVVAKPLRTSPRLQIKAPGFDVVPQFTYSQSDRDFGFNPPDGIDDGKETIL</sequence>
<dbReference type="Gene3D" id="3.40.390.10">
    <property type="entry name" value="Collagenase (Catalytic Domain)"/>
    <property type="match status" value="1"/>
</dbReference>
<dbReference type="Pfam" id="PF16698">
    <property type="entry name" value="ADAM17_MPD"/>
    <property type="match status" value="1"/>
</dbReference>
<dbReference type="SMART" id="SM00050">
    <property type="entry name" value="DISIN"/>
    <property type="match status" value="1"/>
</dbReference>
<dbReference type="InterPro" id="IPR036436">
    <property type="entry name" value="Disintegrin_dom_sf"/>
</dbReference>
<comment type="caution">
    <text evidence="2">Lacks conserved residue(s) required for the propagation of feature annotation.</text>
</comment>
<evidence type="ECO:0000259" key="7">
    <source>
        <dbReference type="PROSITE" id="PS50215"/>
    </source>
</evidence>
<evidence type="ECO:0000256" key="4">
    <source>
        <dbReference type="SAM" id="Phobius"/>
    </source>
</evidence>
<evidence type="ECO:0000313" key="8">
    <source>
        <dbReference type="EMBL" id="KAH3821959.1"/>
    </source>
</evidence>
<dbReference type="PANTHER" id="PTHR45702:SF6">
    <property type="entry name" value="DISINTEGRIN AND METALLOPROTEINASE DOMAIN-CONTAINING PROTEIN 17"/>
    <property type="match status" value="1"/>
</dbReference>
<comment type="caution">
    <text evidence="8">The sequence shown here is derived from an EMBL/GenBank/DDBJ whole genome shotgun (WGS) entry which is preliminary data.</text>
</comment>
<dbReference type="InterPro" id="IPR051489">
    <property type="entry name" value="ADAM_Metalloproteinase"/>
</dbReference>
<reference evidence="8" key="2">
    <citation type="submission" date="2020-11" db="EMBL/GenBank/DDBJ databases">
        <authorList>
            <person name="McCartney M.A."/>
            <person name="Auch B."/>
            <person name="Kono T."/>
            <person name="Mallez S."/>
            <person name="Becker A."/>
            <person name="Gohl D.M."/>
            <person name="Silverstein K.A.T."/>
            <person name="Koren S."/>
            <person name="Bechman K.B."/>
            <person name="Herman A."/>
            <person name="Abrahante J.E."/>
            <person name="Garbe J."/>
        </authorList>
    </citation>
    <scope>NUCLEOTIDE SEQUENCE</scope>
    <source>
        <strain evidence="8">Duluth1</strain>
        <tissue evidence="8">Whole animal</tissue>
    </source>
</reference>
<feature type="binding site" evidence="2">
    <location>
        <position position="395"/>
    </location>
    <ligand>
        <name>Zn(2+)</name>
        <dbReference type="ChEBI" id="CHEBI:29105"/>
        <note>catalytic</note>
    </ligand>
</feature>
<dbReference type="InterPro" id="IPR001590">
    <property type="entry name" value="Peptidase_M12B"/>
</dbReference>
<feature type="binding site" evidence="2">
    <location>
        <position position="391"/>
    </location>
    <ligand>
        <name>Zn(2+)</name>
        <dbReference type="ChEBI" id="CHEBI:29105"/>
        <note>catalytic</note>
    </ligand>
</feature>
<dbReference type="InterPro" id="IPR001762">
    <property type="entry name" value="Disintegrin_dom"/>
</dbReference>
<feature type="domain" description="Disintegrin" evidence="6">
    <location>
        <begin position="462"/>
        <end position="552"/>
    </location>
</feature>
<evidence type="ECO:0000259" key="6">
    <source>
        <dbReference type="PROSITE" id="PS50214"/>
    </source>
</evidence>
<dbReference type="PROSITE" id="PS50214">
    <property type="entry name" value="DISINTEGRIN_2"/>
    <property type="match status" value="1"/>
</dbReference>